<evidence type="ECO:0000313" key="2">
    <source>
        <dbReference type="Proteomes" id="UP000765509"/>
    </source>
</evidence>
<reference evidence="1" key="1">
    <citation type="submission" date="2021-03" db="EMBL/GenBank/DDBJ databases">
        <title>Draft genome sequence of rust myrtle Austropuccinia psidii MF-1, a brazilian biotype.</title>
        <authorList>
            <person name="Quecine M.C."/>
            <person name="Pachon D.M.R."/>
            <person name="Bonatelli M.L."/>
            <person name="Correr F.H."/>
            <person name="Franceschini L.M."/>
            <person name="Leite T.F."/>
            <person name="Margarido G.R.A."/>
            <person name="Almeida C.A."/>
            <person name="Ferrarezi J.A."/>
            <person name="Labate C.A."/>
        </authorList>
    </citation>
    <scope>NUCLEOTIDE SEQUENCE</scope>
    <source>
        <strain evidence="1">MF-1</strain>
    </source>
</reference>
<dbReference type="EMBL" id="AVOT02012908">
    <property type="protein sequence ID" value="MBW0495085.1"/>
    <property type="molecule type" value="Genomic_DNA"/>
</dbReference>
<accession>A0A9Q3HAL0</accession>
<name>A0A9Q3HAL0_9BASI</name>
<organism evidence="1 2">
    <name type="scientific">Austropuccinia psidii MF-1</name>
    <dbReference type="NCBI Taxonomy" id="1389203"/>
    <lineage>
        <taxon>Eukaryota</taxon>
        <taxon>Fungi</taxon>
        <taxon>Dikarya</taxon>
        <taxon>Basidiomycota</taxon>
        <taxon>Pucciniomycotina</taxon>
        <taxon>Pucciniomycetes</taxon>
        <taxon>Pucciniales</taxon>
        <taxon>Sphaerophragmiaceae</taxon>
        <taxon>Austropuccinia</taxon>
    </lineage>
</organism>
<protein>
    <submittedName>
        <fullName evidence="1">Uncharacterized protein</fullName>
    </submittedName>
</protein>
<evidence type="ECO:0000313" key="1">
    <source>
        <dbReference type="EMBL" id="MBW0495085.1"/>
    </source>
</evidence>
<proteinExistence type="predicted"/>
<dbReference type="AlphaFoldDB" id="A0A9Q3HAL0"/>
<dbReference type="Proteomes" id="UP000765509">
    <property type="component" value="Unassembled WGS sequence"/>
</dbReference>
<sequence>MSFENDKYSVGKDPYEWFLKQSNRLKAIGYHMKIQMRNKKSLKKLPGELEHEVKCRCNQSCTLDDIANTLKDVRKRKNIGKYFPYKDNSFREKNPFKADNKDKPREKVAEMTKKKNACQNCGSTDSYGNNCPNAKKKVYAIEQVLEEEIQEEDSEYEFMGDSIRENSDDDQDPIEEFLVEYQEETQLGIQDIHMKAGLQQDSSNKILCKQTKDAQTFLATQTKGMAYINGKSTKITVFFDNYQHALIIRSGVHCSIVAREYLDKHFPN</sequence>
<gene>
    <name evidence="1" type="ORF">O181_034800</name>
</gene>
<comment type="caution">
    <text evidence="1">The sequence shown here is derived from an EMBL/GenBank/DDBJ whole genome shotgun (WGS) entry which is preliminary data.</text>
</comment>
<keyword evidence="2" id="KW-1185">Reference proteome</keyword>